<gene>
    <name evidence="2" type="ORF">H5J25_03995</name>
</gene>
<dbReference type="Pfam" id="PF13482">
    <property type="entry name" value="RNase_H_2"/>
    <property type="match status" value="1"/>
</dbReference>
<keyword evidence="3" id="KW-1185">Reference proteome</keyword>
<feature type="domain" description="YprB ribonuclease H-like" evidence="1">
    <location>
        <begin position="319"/>
        <end position="493"/>
    </location>
</feature>
<name>A0A974S5B8_9SPHN</name>
<dbReference type="KEGG" id="sari:H5J25_03995"/>
<dbReference type="AlphaFoldDB" id="A0A974S5B8"/>
<evidence type="ECO:0000313" key="2">
    <source>
        <dbReference type="EMBL" id="QQV77920.1"/>
    </source>
</evidence>
<dbReference type="NCBIfam" id="TIGR03491">
    <property type="entry name" value="TM0106 family RecB-like putative nuclease"/>
    <property type="match status" value="1"/>
</dbReference>
<sequence length="520" mass="55912">MLIPENATQGMSSPAQPLLPITGSALADLYACERRFHNDLLADPADRDPVNGFVELLWRNGSRHEAEIIAQLGSDVVDLRAVPHAGRMNATLAALSAGARVVVGARLELGDRFGMPDLIVLEDGAHYAGDIKSGTPFAANGTDAKSAYAAQIGFYAGLLADLGVGSGDRAFVIGDDGVPAWFDLGVTASRGGRSIARMVEELTDLARVIRDGAVLATPAASAACGMCVWKSTCSAMLYAADDPTLVAGLGRAARSALAPVARTVAELAALPLTDGPKVKGVGPERMATFVERARLLHQPDAGAYATRPLGLERRHHELHLDLETDPTNGNLVYLHGIHERIGTGPDAVERYVHFLAPDRESERNAFADAWAYLTADPTALVTTYSAFERTTYRLLQRRYPEIASEADVEELFRSPRSVDLYFDAVFPATVWPIGSMGLKAVARHLGFDWRDKAPSGAGSIGWFVEWQETRDPALLKRILEYNADDCIASSVVLDGLIALPVRGPLDWPPAAAATDRERER</sequence>
<protein>
    <submittedName>
        <fullName evidence="2">TM0106 family RecB-like putative nuclease</fullName>
    </submittedName>
</protein>
<dbReference type="EMBL" id="CP061035">
    <property type="protein sequence ID" value="QQV77920.1"/>
    <property type="molecule type" value="Genomic_DNA"/>
</dbReference>
<accession>A0A974S5B8</accession>
<evidence type="ECO:0000313" key="3">
    <source>
        <dbReference type="Proteomes" id="UP000595894"/>
    </source>
</evidence>
<proteinExistence type="predicted"/>
<dbReference type="RefSeq" id="WP_202094839.1">
    <property type="nucleotide sequence ID" value="NZ_CP061035.1"/>
</dbReference>
<dbReference type="InterPro" id="IPR038720">
    <property type="entry name" value="YprB_RNase_H-like_dom"/>
</dbReference>
<dbReference type="InterPro" id="IPR019993">
    <property type="entry name" value="RecB_nuclease_TM0106_put"/>
</dbReference>
<reference evidence="3" key="1">
    <citation type="submission" date="2020-09" db="EMBL/GenBank/DDBJ databases">
        <title>Sphingomonas sp., a new species isolated from pork steak.</title>
        <authorList>
            <person name="Heidler von Heilborn D."/>
        </authorList>
    </citation>
    <scope>NUCLEOTIDE SEQUENCE [LARGE SCALE GENOMIC DNA]</scope>
</reference>
<evidence type="ECO:0000259" key="1">
    <source>
        <dbReference type="Pfam" id="PF13482"/>
    </source>
</evidence>
<organism evidence="2 3">
    <name type="scientific">Sphingomonas aliaeris</name>
    <dbReference type="NCBI Taxonomy" id="2759526"/>
    <lineage>
        <taxon>Bacteria</taxon>
        <taxon>Pseudomonadati</taxon>
        <taxon>Pseudomonadota</taxon>
        <taxon>Alphaproteobacteria</taxon>
        <taxon>Sphingomonadales</taxon>
        <taxon>Sphingomonadaceae</taxon>
        <taxon>Sphingomonas</taxon>
    </lineage>
</organism>
<dbReference type="Proteomes" id="UP000595894">
    <property type="component" value="Chromosome"/>
</dbReference>